<reference evidence="1 2" key="1">
    <citation type="submission" date="2019-08" db="EMBL/GenBank/DDBJ databases">
        <title>Genome of Vicingus serpentipes NCIMB 15042.</title>
        <authorList>
            <person name="Bowman J.P."/>
        </authorList>
    </citation>
    <scope>NUCLEOTIDE SEQUENCE [LARGE SCALE GENOMIC DNA]</scope>
    <source>
        <strain evidence="1 2">NCIMB 15042</strain>
    </source>
</reference>
<dbReference type="Gene3D" id="3.40.50.2000">
    <property type="entry name" value="Glycogen Phosphorylase B"/>
    <property type="match status" value="2"/>
</dbReference>
<proteinExistence type="predicted"/>
<accession>A0A5C6RYH6</accession>
<comment type="caution">
    <text evidence="1">The sequence shown here is derived from an EMBL/GenBank/DDBJ whole genome shotgun (WGS) entry which is preliminary data.</text>
</comment>
<dbReference type="PANTHER" id="PTHR12526">
    <property type="entry name" value="GLYCOSYLTRANSFERASE"/>
    <property type="match status" value="1"/>
</dbReference>
<evidence type="ECO:0000313" key="1">
    <source>
        <dbReference type="EMBL" id="TXB66700.1"/>
    </source>
</evidence>
<dbReference type="CDD" id="cd03801">
    <property type="entry name" value="GT4_PimA-like"/>
    <property type="match status" value="1"/>
</dbReference>
<dbReference type="Proteomes" id="UP000321721">
    <property type="component" value="Unassembled WGS sequence"/>
</dbReference>
<sequence>MKVLQICSKPPVPSIDGGCKAMNNITEGLLSNNIRVKVLTISTAKHPFLPEKISADYIEKTNIEHFFIDTRVKPISALLNLCKSNSYNLSRFYCKKFEELIVSTLDKEEFEVIILEGLFVSGYIDSIRKNTKAKIVFRAHNVEHEIWERNTQNERKGIKKIYLKKLADQLKVQEIEVLKNVDVIASITQRDKQQIELLGCETKVKVIPFGINVSNYLKAKTESKFTFFHIGSMDWTPNQIGIKWLLNNVWGNILSSNNDLVLKLAGKNMPEWLLKLNQKNVEIVGQVEDAIDFINQNQVMIVPLFSGGGMRIKIVEGMALGKTVIATSIALEGIDYVPNKNVIVANKKEEFITAINWCLKNKEEAKQIGENALQLIHEKYDNNQIIKDLISLF</sequence>
<dbReference type="OrthoDB" id="1059846at2"/>
<dbReference type="SUPFAM" id="SSF53756">
    <property type="entry name" value="UDP-Glycosyltransferase/glycogen phosphorylase"/>
    <property type="match status" value="1"/>
</dbReference>
<protein>
    <submittedName>
        <fullName evidence="1">Glycosyltransferase family 4 protein</fullName>
    </submittedName>
</protein>
<dbReference type="Pfam" id="PF13692">
    <property type="entry name" value="Glyco_trans_1_4"/>
    <property type="match status" value="1"/>
</dbReference>
<dbReference type="GO" id="GO:0016740">
    <property type="term" value="F:transferase activity"/>
    <property type="evidence" value="ECO:0007669"/>
    <property type="project" value="UniProtKB-KW"/>
</dbReference>
<keyword evidence="2" id="KW-1185">Reference proteome</keyword>
<evidence type="ECO:0000313" key="2">
    <source>
        <dbReference type="Proteomes" id="UP000321721"/>
    </source>
</evidence>
<dbReference type="AlphaFoldDB" id="A0A5C6RYH6"/>
<dbReference type="RefSeq" id="WP_147097575.1">
    <property type="nucleotide sequence ID" value="NZ_VOOS01000001.1"/>
</dbReference>
<name>A0A5C6RYH6_9FLAO</name>
<dbReference type="EMBL" id="VOOS01000001">
    <property type="protein sequence ID" value="TXB66700.1"/>
    <property type="molecule type" value="Genomic_DNA"/>
</dbReference>
<keyword evidence="1" id="KW-0808">Transferase</keyword>
<organism evidence="1 2">
    <name type="scientific">Vicingus serpentipes</name>
    <dbReference type="NCBI Taxonomy" id="1926625"/>
    <lineage>
        <taxon>Bacteria</taxon>
        <taxon>Pseudomonadati</taxon>
        <taxon>Bacteroidota</taxon>
        <taxon>Flavobacteriia</taxon>
        <taxon>Flavobacteriales</taxon>
        <taxon>Vicingaceae</taxon>
        <taxon>Vicingus</taxon>
    </lineage>
</organism>
<dbReference type="PANTHER" id="PTHR12526:SF630">
    <property type="entry name" value="GLYCOSYLTRANSFERASE"/>
    <property type="match status" value="1"/>
</dbReference>
<gene>
    <name evidence="1" type="ORF">FRY74_00525</name>
</gene>